<evidence type="ECO:0000259" key="4">
    <source>
        <dbReference type="Pfam" id="PF01494"/>
    </source>
</evidence>
<evidence type="ECO:0000256" key="3">
    <source>
        <dbReference type="ARBA" id="ARBA00023002"/>
    </source>
</evidence>
<dbReference type="PANTHER" id="PTHR43876:SF7">
    <property type="entry name" value="UBIQUINONE BIOSYNTHESIS MONOOXYGENASE COQ6, MITOCHONDRIAL"/>
    <property type="match status" value="1"/>
</dbReference>
<feature type="domain" description="FAD-binding" evidence="4">
    <location>
        <begin position="40"/>
        <end position="272"/>
    </location>
</feature>
<comment type="caution">
    <text evidence="5">The sequence shown here is derived from an EMBL/GenBank/DDBJ whole genome shotgun (WGS) entry which is preliminary data.</text>
</comment>
<dbReference type="Proteomes" id="UP000724874">
    <property type="component" value="Unassembled WGS sequence"/>
</dbReference>
<dbReference type="SUPFAM" id="SSF51905">
    <property type="entry name" value="FAD/NAD(P)-binding domain"/>
    <property type="match status" value="1"/>
</dbReference>
<reference evidence="5" key="1">
    <citation type="submission" date="2020-11" db="EMBL/GenBank/DDBJ databases">
        <authorList>
            <consortium name="DOE Joint Genome Institute"/>
            <person name="Ahrendt S."/>
            <person name="Riley R."/>
            <person name="Andreopoulos W."/>
            <person name="LaButti K."/>
            <person name="Pangilinan J."/>
            <person name="Ruiz-duenas F.J."/>
            <person name="Barrasa J.M."/>
            <person name="Sanchez-Garcia M."/>
            <person name="Camarero S."/>
            <person name="Miyauchi S."/>
            <person name="Serrano A."/>
            <person name="Linde D."/>
            <person name="Babiker R."/>
            <person name="Drula E."/>
            <person name="Ayuso-Fernandez I."/>
            <person name="Pacheco R."/>
            <person name="Padilla G."/>
            <person name="Ferreira P."/>
            <person name="Barriuso J."/>
            <person name="Kellner H."/>
            <person name="Castanera R."/>
            <person name="Alfaro M."/>
            <person name="Ramirez L."/>
            <person name="Pisabarro A.G."/>
            <person name="Kuo A."/>
            <person name="Tritt A."/>
            <person name="Lipzen A."/>
            <person name="He G."/>
            <person name="Yan M."/>
            <person name="Ng V."/>
            <person name="Cullen D."/>
            <person name="Martin F."/>
            <person name="Rosso M.-N."/>
            <person name="Henrissat B."/>
            <person name="Hibbett D."/>
            <person name="Martinez A.T."/>
            <person name="Grigoriev I.V."/>
        </authorList>
    </citation>
    <scope>NUCLEOTIDE SEQUENCE</scope>
    <source>
        <strain evidence="5">AH 44721</strain>
    </source>
</reference>
<dbReference type="InterPro" id="IPR002938">
    <property type="entry name" value="FAD-bd"/>
</dbReference>
<organism evidence="5 6">
    <name type="scientific">Gymnopilus junonius</name>
    <name type="common">Spectacular rustgill mushroom</name>
    <name type="synonym">Gymnopilus spectabilis subsp. junonius</name>
    <dbReference type="NCBI Taxonomy" id="109634"/>
    <lineage>
        <taxon>Eukaryota</taxon>
        <taxon>Fungi</taxon>
        <taxon>Dikarya</taxon>
        <taxon>Basidiomycota</taxon>
        <taxon>Agaricomycotina</taxon>
        <taxon>Agaricomycetes</taxon>
        <taxon>Agaricomycetidae</taxon>
        <taxon>Agaricales</taxon>
        <taxon>Agaricineae</taxon>
        <taxon>Hymenogastraceae</taxon>
        <taxon>Gymnopilus</taxon>
    </lineage>
</organism>
<evidence type="ECO:0000256" key="1">
    <source>
        <dbReference type="ARBA" id="ARBA00022630"/>
    </source>
</evidence>
<dbReference type="EMBL" id="JADNYJ010000009">
    <property type="protein sequence ID" value="KAF8909362.1"/>
    <property type="molecule type" value="Genomic_DNA"/>
</dbReference>
<keyword evidence="3" id="KW-0560">Oxidoreductase</keyword>
<dbReference type="AlphaFoldDB" id="A0A9P5NX32"/>
<dbReference type="GO" id="GO:0016491">
    <property type="term" value="F:oxidoreductase activity"/>
    <property type="evidence" value="ECO:0007669"/>
    <property type="project" value="UniProtKB-KW"/>
</dbReference>
<gene>
    <name evidence="5" type="ORF">CPB84DRAFT_1765951</name>
</gene>
<dbReference type="OrthoDB" id="683240at2759"/>
<accession>A0A9P5NX32</accession>
<sequence length="532" mass="57585">MSLATTSTTARRVGFKVKDSLPIRHKRTFSTSPSSGVIDSDVVIVGGGPAGLALASALRSSSVSKRRLDITLVEAGDLDKIRAWNPSPGIYSNRVSSLTNASQSFLREIGAWKYVEQDRTSGVENLRVWDGVSDARIDFSAVTCNYPSPGMARLTENLNLQRGLLRHMADIRIIPRTKVTSISKDNEESGGWPLVKLDDEKVLRARLLVGADGFNSPVRAFARISSFGWSYDTQAIVATMYHPPRGVYEGPNTTAYQRFLPTGPIAFLPLGPTVSSLVWSTKPSLAAALLACESGVLANMINAAFRLPLISLKYLHERILEAHAKAVPISVTEIQEEIGWREQSHMIDVNSTYSSSTITRLGIPPADSEDVPPLVTEIQPGPFRTNCPRWPELGLSDVECLARCIRNALLTGSDIGSYTALLPYSQERYLANHTLMSAVDKLHKLFSNESEPVVWARSVGFEVLNELDTVKAGIMMTAGARPEKKSSAGSLGWELTAGAIQTLSSTSKTAGVVKDVVGSAVSSTLSNLTVKL</sequence>
<dbReference type="GO" id="GO:0071949">
    <property type="term" value="F:FAD binding"/>
    <property type="evidence" value="ECO:0007669"/>
    <property type="project" value="InterPro"/>
</dbReference>
<evidence type="ECO:0000256" key="2">
    <source>
        <dbReference type="ARBA" id="ARBA00022827"/>
    </source>
</evidence>
<keyword evidence="1" id="KW-0285">Flavoprotein</keyword>
<dbReference type="InterPro" id="IPR036188">
    <property type="entry name" value="FAD/NAD-bd_sf"/>
</dbReference>
<dbReference type="InterPro" id="IPR051205">
    <property type="entry name" value="UbiH/COQ6_monooxygenase"/>
</dbReference>
<evidence type="ECO:0000313" key="5">
    <source>
        <dbReference type="EMBL" id="KAF8909362.1"/>
    </source>
</evidence>
<keyword evidence="6" id="KW-1185">Reference proteome</keyword>
<evidence type="ECO:0000313" key="6">
    <source>
        <dbReference type="Proteomes" id="UP000724874"/>
    </source>
</evidence>
<proteinExistence type="predicted"/>
<dbReference type="Gene3D" id="3.50.50.60">
    <property type="entry name" value="FAD/NAD(P)-binding domain"/>
    <property type="match status" value="2"/>
</dbReference>
<dbReference type="Pfam" id="PF01494">
    <property type="entry name" value="FAD_binding_3"/>
    <property type="match status" value="1"/>
</dbReference>
<protein>
    <recommendedName>
        <fullName evidence="4">FAD-binding domain-containing protein</fullName>
    </recommendedName>
</protein>
<name>A0A9P5NX32_GYMJU</name>
<keyword evidence="2" id="KW-0274">FAD</keyword>
<dbReference type="PRINTS" id="PR00420">
    <property type="entry name" value="RNGMNOXGNASE"/>
</dbReference>
<dbReference type="PANTHER" id="PTHR43876">
    <property type="entry name" value="UBIQUINONE BIOSYNTHESIS MONOOXYGENASE COQ6, MITOCHONDRIAL"/>
    <property type="match status" value="1"/>
</dbReference>
<dbReference type="GO" id="GO:0005739">
    <property type="term" value="C:mitochondrion"/>
    <property type="evidence" value="ECO:0007669"/>
    <property type="project" value="TreeGrafter"/>
</dbReference>